<name>A6F1J0_9GAMM</name>
<evidence type="ECO:0000313" key="8">
    <source>
        <dbReference type="Proteomes" id="UP000005856"/>
    </source>
</evidence>
<keyword evidence="5 6" id="KW-0472">Membrane</keyword>
<feature type="transmembrane region" description="Helical" evidence="6">
    <location>
        <begin position="198"/>
        <end position="226"/>
    </location>
</feature>
<dbReference type="GO" id="GO:0005886">
    <property type="term" value="C:plasma membrane"/>
    <property type="evidence" value="ECO:0007669"/>
    <property type="project" value="UniProtKB-SubCell"/>
</dbReference>
<feature type="transmembrane region" description="Helical" evidence="6">
    <location>
        <begin position="157"/>
        <end position="177"/>
    </location>
</feature>
<feature type="transmembrane region" description="Helical" evidence="6">
    <location>
        <begin position="133"/>
        <end position="151"/>
    </location>
</feature>
<dbReference type="InterPro" id="IPR002797">
    <property type="entry name" value="Polysacc_synth"/>
</dbReference>
<sequence length="404" mass="43490">MLLSLVSGVLLARTLGPENYGTYSFALSVIALLSLPVKAGLPTLLVREIATNQLIERWGLIQGLLRFSNGVALAFSVLVAALATLWFSWRGDVDASIFLWGVWLLPLMALEAVRAGILRGMRWILSAQVPEKLVRPFVLILMLGTGLFLGWELTALAAMQFQLIAAFVAFVIGSALLSKALPGNVRRATPEYALKPWIASLVPLTLFVGLKLLDSQVAVLFLGILATAEEVGLFRVAATGAGLVAIGLLAVNMAMAPQIARLYKAGEMKKLQKVITFSTRAVSVISFPIAIIFIVWGEWVISFVFGEEYAEAATALAILCIGQLVNTSAGSVGLVLNMTGNDKLTFVGATIALVTNSILGLILIPLFGLNGAAISFSLSISVWNIFLFIMVKWKVGINTFFVYW</sequence>
<feature type="transmembrane region" description="Helical" evidence="6">
    <location>
        <begin position="232"/>
        <end position="256"/>
    </location>
</feature>
<evidence type="ECO:0000256" key="5">
    <source>
        <dbReference type="ARBA" id="ARBA00023136"/>
    </source>
</evidence>
<feature type="transmembrane region" description="Helical" evidence="6">
    <location>
        <begin position="344"/>
        <end position="367"/>
    </location>
</feature>
<organism evidence="7 8">
    <name type="scientific">Marinobacter algicola DG893</name>
    <dbReference type="NCBI Taxonomy" id="443152"/>
    <lineage>
        <taxon>Bacteria</taxon>
        <taxon>Pseudomonadati</taxon>
        <taxon>Pseudomonadota</taxon>
        <taxon>Gammaproteobacteria</taxon>
        <taxon>Pseudomonadales</taxon>
        <taxon>Marinobacteraceae</taxon>
        <taxon>Marinobacter</taxon>
    </lineage>
</organism>
<comment type="caution">
    <text evidence="7">The sequence shown here is derived from an EMBL/GenBank/DDBJ whole genome shotgun (WGS) entry which is preliminary data.</text>
</comment>
<evidence type="ECO:0000256" key="4">
    <source>
        <dbReference type="ARBA" id="ARBA00022989"/>
    </source>
</evidence>
<reference evidence="7 8" key="1">
    <citation type="submission" date="2007-06" db="EMBL/GenBank/DDBJ databases">
        <authorList>
            <person name="Green D."/>
            <person name="Ferriera S."/>
            <person name="Johnson J."/>
            <person name="Kravitz S."/>
            <person name="Beeson K."/>
            <person name="Sutton G."/>
            <person name="Rogers Y.-H."/>
            <person name="Friedman R."/>
            <person name="Frazier M."/>
            <person name="Venter J.C."/>
        </authorList>
    </citation>
    <scope>NUCLEOTIDE SEQUENCE [LARGE SCALE GENOMIC DNA]</scope>
    <source>
        <strain evidence="7 8">DG893</strain>
    </source>
</reference>
<feature type="transmembrane region" description="Helical" evidence="6">
    <location>
        <begin position="277"/>
        <end position="296"/>
    </location>
</feature>
<feature type="transmembrane region" description="Helical" evidence="6">
    <location>
        <begin position="24"/>
        <end position="46"/>
    </location>
</feature>
<keyword evidence="2" id="KW-1003">Cell membrane</keyword>
<dbReference type="PANTHER" id="PTHR30250:SF11">
    <property type="entry name" value="O-ANTIGEN TRANSPORTER-RELATED"/>
    <property type="match status" value="1"/>
</dbReference>
<keyword evidence="4 6" id="KW-1133">Transmembrane helix</keyword>
<evidence type="ECO:0000256" key="3">
    <source>
        <dbReference type="ARBA" id="ARBA00022692"/>
    </source>
</evidence>
<dbReference type="Proteomes" id="UP000005856">
    <property type="component" value="Unassembled WGS sequence"/>
</dbReference>
<feature type="transmembrane region" description="Helical" evidence="6">
    <location>
        <begin position="373"/>
        <end position="391"/>
    </location>
</feature>
<keyword evidence="3 6" id="KW-0812">Transmembrane</keyword>
<feature type="transmembrane region" description="Helical" evidence="6">
    <location>
        <begin position="95"/>
        <end position="113"/>
    </location>
</feature>
<dbReference type="CDD" id="cd13128">
    <property type="entry name" value="MATE_Wzx_like"/>
    <property type="match status" value="1"/>
</dbReference>
<evidence type="ECO:0000256" key="2">
    <source>
        <dbReference type="ARBA" id="ARBA00022475"/>
    </source>
</evidence>
<dbReference type="EMBL" id="ABCP01000018">
    <property type="protein sequence ID" value="EDM47391.1"/>
    <property type="molecule type" value="Genomic_DNA"/>
</dbReference>
<dbReference type="Pfam" id="PF01943">
    <property type="entry name" value="Polysacc_synt"/>
    <property type="match status" value="1"/>
</dbReference>
<dbReference type="InterPro" id="IPR050833">
    <property type="entry name" value="Poly_Biosynth_Transport"/>
</dbReference>
<dbReference type="eggNOG" id="COG2244">
    <property type="taxonomic scope" value="Bacteria"/>
</dbReference>
<gene>
    <name evidence="7" type="ORF">MDG893_01250</name>
</gene>
<keyword evidence="8" id="KW-1185">Reference proteome</keyword>
<comment type="subcellular location">
    <subcellularLocation>
        <location evidence="1">Cell membrane</location>
        <topology evidence="1">Multi-pass membrane protein</topology>
    </subcellularLocation>
</comment>
<evidence type="ECO:0000256" key="6">
    <source>
        <dbReference type="SAM" id="Phobius"/>
    </source>
</evidence>
<dbReference type="STRING" id="443152.MDG893_01250"/>
<feature type="transmembrane region" description="Helical" evidence="6">
    <location>
        <begin position="316"/>
        <end position="337"/>
    </location>
</feature>
<protein>
    <submittedName>
        <fullName evidence="7">Uncharacterized protein</fullName>
    </submittedName>
</protein>
<accession>A6F1J0</accession>
<dbReference type="PANTHER" id="PTHR30250">
    <property type="entry name" value="PST FAMILY PREDICTED COLANIC ACID TRANSPORTER"/>
    <property type="match status" value="1"/>
</dbReference>
<feature type="transmembrane region" description="Helical" evidence="6">
    <location>
        <begin position="67"/>
        <end position="89"/>
    </location>
</feature>
<evidence type="ECO:0000313" key="7">
    <source>
        <dbReference type="EMBL" id="EDM47391.1"/>
    </source>
</evidence>
<dbReference type="AlphaFoldDB" id="A6F1J0"/>
<evidence type="ECO:0000256" key="1">
    <source>
        <dbReference type="ARBA" id="ARBA00004651"/>
    </source>
</evidence>
<proteinExistence type="predicted"/>